<gene>
    <name evidence="1" type="ORF">MNBD_ALPHA04-1615</name>
</gene>
<accession>A0A3B0S891</accession>
<dbReference type="AlphaFoldDB" id="A0A3B0S891"/>
<reference evidence="1" key="1">
    <citation type="submission" date="2018-06" db="EMBL/GenBank/DDBJ databases">
        <authorList>
            <person name="Zhirakovskaya E."/>
        </authorList>
    </citation>
    <scope>NUCLEOTIDE SEQUENCE</scope>
</reference>
<sequence length="102" mass="11244">MTVEILDRLECSFEDLIAALDGQDADAIIDAAAAIRPIVTEVESKGAWRDGGETRARLQSLSKLVDASKYRVNKLTDLSRQRAENLTLALGQNLSPTYKKRP</sequence>
<name>A0A3B0S891_9ZZZZ</name>
<proteinExistence type="predicted"/>
<evidence type="ECO:0000313" key="1">
    <source>
        <dbReference type="EMBL" id="VAV91415.1"/>
    </source>
</evidence>
<organism evidence="1">
    <name type="scientific">hydrothermal vent metagenome</name>
    <dbReference type="NCBI Taxonomy" id="652676"/>
    <lineage>
        <taxon>unclassified sequences</taxon>
        <taxon>metagenomes</taxon>
        <taxon>ecological metagenomes</taxon>
    </lineage>
</organism>
<protein>
    <submittedName>
        <fullName evidence="1">Uncharacterized protein</fullName>
    </submittedName>
</protein>
<dbReference type="EMBL" id="UOEF01000122">
    <property type="protein sequence ID" value="VAV91415.1"/>
    <property type="molecule type" value="Genomic_DNA"/>
</dbReference>